<dbReference type="EMBL" id="JBHTGQ010000016">
    <property type="protein sequence ID" value="MFC7749687.1"/>
    <property type="molecule type" value="Genomic_DNA"/>
</dbReference>
<accession>A0ABW2V525</accession>
<dbReference type="Proteomes" id="UP001596528">
    <property type="component" value="Unassembled WGS sequence"/>
</dbReference>
<protein>
    <submittedName>
        <fullName evidence="1">DNA glycosylase AlkZ-like family protein</fullName>
    </submittedName>
</protein>
<gene>
    <name evidence="1" type="ORF">ACFQWB_07015</name>
</gene>
<keyword evidence="2" id="KW-1185">Reference proteome</keyword>
<dbReference type="Pfam" id="PF06224">
    <property type="entry name" value="AlkZ-like"/>
    <property type="match status" value="1"/>
</dbReference>
<name>A0ABW2V525_9BACL</name>
<reference evidence="2" key="1">
    <citation type="journal article" date="2019" name="Int. J. Syst. Evol. Microbiol.">
        <title>The Global Catalogue of Microorganisms (GCM) 10K type strain sequencing project: providing services to taxonomists for standard genome sequencing and annotation.</title>
        <authorList>
            <consortium name="The Broad Institute Genomics Platform"/>
            <consortium name="The Broad Institute Genome Sequencing Center for Infectious Disease"/>
            <person name="Wu L."/>
            <person name="Ma J."/>
        </authorList>
    </citation>
    <scope>NUCLEOTIDE SEQUENCE [LARGE SCALE GENOMIC DNA]</scope>
    <source>
        <strain evidence="2">JCM 18657</strain>
    </source>
</reference>
<proteinExistence type="predicted"/>
<dbReference type="InterPro" id="IPR009351">
    <property type="entry name" value="AlkZ-like"/>
</dbReference>
<sequence length="356" mass="40269">MLQLEPKRVIGERLRRQRLLTPIECPEDEREYLELFGLLQPVAPVHNTRPGDPPRLVHRTLFHDDGLAGKLRERNAIIKGRFCGGRIGYVLQEDLERYAVAFRKPLAKATPIHEDILTVLKTSGGLSKEQLKQELNGYPAGEISKALQSLQEAFLVYEHQPDTDWDTGWFDFATEWFEIEADGVRCAQAVSEVIRTFIKAMVFATAAHIKSWSQLPAKAIRQGIASLAEEGKIVAAEVAGLGQGFVCTEDAEGGFPPDIPPCVFMLDKSDFLVRAHMDELQRRYKGYEVLQFLLIDGEFKGAVLGHWRIGPYDVEDIRVELPPDQAEIRRDEILDAVRTVYSPDRHNIVRYNGKPL</sequence>
<organism evidence="1 2">
    <name type="scientific">Paenibacillus thermoaerophilus</name>
    <dbReference type="NCBI Taxonomy" id="1215385"/>
    <lineage>
        <taxon>Bacteria</taxon>
        <taxon>Bacillati</taxon>
        <taxon>Bacillota</taxon>
        <taxon>Bacilli</taxon>
        <taxon>Bacillales</taxon>
        <taxon>Paenibacillaceae</taxon>
        <taxon>Paenibacillus</taxon>
    </lineage>
</organism>
<comment type="caution">
    <text evidence="1">The sequence shown here is derived from an EMBL/GenBank/DDBJ whole genome shotgun (WGS) entry which is preliminary data.</text>
</comment>
<evidence type="ECO:0000313" key="1">
    <source>
        <dbReference type="EMBL" id="MFC7749687.1"/>
    </source>
</evidence>
<evidence type="ECO:0000313" key="2">
    <source>
        <dbReference type="Proteomes" id="UP001596528"/>
    </source>
</evidence>
<dbReference type="RefSeq" id="WP_062493926.1">
    <property type="nucleotide sequence ID" value="NZ_JBHTGQ010000016.1"/>
</dbReference>